<dbReference type="InterPro" id="IPR020084">
    <property type="entry name" value="NUDIX_hydrolase_CS"/>
</dbReference>
<evidence type="ECO:0000259" key="5">
    <source>
        <dbReference type="PROSITE" id="PS51462"/>
    </source>
</evidence>
<dbReference type="SMART" id="SM00855">
    <property type="entry name" value="PGAM"/>
    <property type="match status" value="1"/>
</dbReference>
<dbReference type="PANTHER" id="PTHR21340:SF0">
    <property type="entry name" value="BIS(5'-NUCLEOSYL)-TETRAPHOSPHATASE [ASYMMETRICAL]"/>
    <property type="match status" value="1"/>
</dbReference>
<reference evidence="6 7" key="1">
    <citation type="submission" date="2020-07" db="EMBL/GenBank/DDBJ databases">
        <title>Genomic Encyclopedia of Type Strains, Phase III (KMG-III): the genomes of soil and plant-associated and newly described type strains.</title>
        <authorList>
            <person name="Whitman W."/>
        </authorList>
    </citation>
    <scope>NUCLEOTIDE SEQUENCE [LARGE SCALE GENOMIC DNA]</scope>
    <source>
        <strain evidence="6 7">CECT 8576</strain>
    </source>
</reference>
<dbReference type="Gene3D" id="3.40.50.1240">
    <property type="entry name" value="Phosphoglycerate mutase-like"/>
    <property type="match status" value="1"/>
</dbReference>
<dbReference type="InterPro" id="IPR020476">
    <property type="entry name" value="Nudix_hydrolase"/>
</dbReference>
<dbReference type="Pfam" id="PF00300">
    <property type="entry name" value="His_Phos_1"/>
    <property type="match status" value="1"/>
</dbReference>
<dbReference type="GO" id="GO:0035539">
    <property type="term" value="F:8-oxo-7,8-dihydrodeoxyguanosine triphosphate pyrophosphatase activity"/>
    <property type="evidence" value="ECO:0007669"/>
    <property type="project" value="UniProtKB-EC"/>
</dbReference>
<dbReference type="PRINTS" id="PR00502">
    <property type="entry name" value="NUDIXFAMILY"/>
</dbReference>
<dbReference type="Proteomes" id="UP000548304">
    <property type="component" value="Unassembled WGS sequence"/>
</dbReference>
<dbReference type="InterPro" id="IPR015797">
    <property type="entry name" value="NUDIX_hydrolase-like_dom_sf"/>
</dbReference>
<dbReference type="AlphaFoldDB" id="A0A852Z4H0"/>
<dbReference type="EC" id="3.6.1.55" evidence="6"/>
<dbReference type="InterPro" id="IPR051325">
    <property type="entry name" value="Nudix_hydrolase_domain"/>
</dbReference>
<gene>
    <name evidence="6" type="ORF">FHR84_004434</name>
</gene>
<protein>
    <submittedName>
        <fullName evidence="6">8-oxo-dGTP diphosphatase</fullName>
        <ecNumber evidence="6">3.6.1.55</ecNumber>
    </submittedName>
</protein>
<evidence type="ECO:0000256" key="3">
    <source>
        <dbReference type="RuleBase" id="RU003476"/>
    </source>
</evidence>
<dbReference type="CDD" id="cd03673">
    <property type="entry name" value="NUDIX_Ap6A_hydrolase"/>
    <property type="match status" value="1"/>
</dbReference>
<feature type="region of interest" description="Disordered" evidence="4">
    <location>
        <begin position="1"/>
        <end position="22"/>
    </location>
</feature>
<sequence length="338" mass="36712">MPTTAPDDTVNDARDATPADHLVDEQAPTVHAAGTVLWRAAREGDPEVAVVHRPRYGDWSLPKGKLDPGETPAHAAAREVSEETGLDSVLSRHLRRISYTVPTSDGGRARKFVHYFAARARPGEFVANEEVDRMHWVPVTQAHEWLTYTDDNSVLDSFRSLPPSLSTVLLVRHARAGKRADFEEDDSLRPLSGQGWVQQHALHSLLSLFGPERVHSAPRVRCEQTVASVAEELGERVESEPALSEETYRADPEAGRQRLLRIASAGETAVVCSQGGVIPDLIGRLAKSAGVDLGEVNSRKASVWVLSFLPGTHEGNGTGPTPRLVAADYFPEPAPEAA</sequence>
<evidence type="ECO:0000313" key="6">
    <source>
        <dbReference type="EMBL" id="NYH81060.1"/>
    </source>
</evidence>
<accession>A0A852Z4H0</accession>
<dbReference type="GO" id="GO:0006167">
    <property type="term" value="P:AMP biosynthetic process"/>
    <property type="evidence" value="ECO:0007669"/>
    <property type="project" value="TreeGrafter"/>
</dbReference>
<evidence type="ECO:0000256" key="4">
    <source>
        <dbReference type="SAM" id="MobiDB-lite"/>
    </source>
</evidence>
<keyword evidence="7" id="KW-1185">Reference proteome</keyword>
<dbReference type="InterPro" id="IPR013078">
    <property type="entry name" value="His_Pase_superF_clade-1"/>
</dbReference>
<comment type="similarity">
    <text evidence="1 3">Belongs to the Nudix hydrolase family.</text>
</comment>
<feature type="compositionally biased region" description="Basic and acidic residues" evidence="4">
    <location>
        <begin position="11"/>
        <end position="22"/>
    </location>
</feature>
<dbReference type="PANTHER" id="PTHR21340">
    <property type="entry name" value="DIADENOSINE 5,5-P1,P4-TETRAPHOSPHATE PYROPHOSPHOHYDROLASE MUTT"/>
    <property type="match status" value="1"/>
</dbReference>
<evidence type="ECO:0000256" key="1">
    <source>
        <dbReference type="ARBA" id="ARBA00005582"/>
    </source>
</evidence>
<dbReference type="PROSITE" id="PS00893">
    <property type="entry name" value="NUDIX_BOX"/>
    <property type="match status" value="1"/>
</dbReference>
<dbReference type="InterPro" id="IPR000086">
    <property type="entry name" value="NUDIX_hydrolase_dom"/>
</dbReference>
<organism evidence="6 7">
    <name type="scientific">Actinopolyspora biskrensis</name>
    <dbReference type="NCBI Taxonomy" id="1470178"/>
    <lineage>
        <taxon>Bacteria</taxon>
        <taxon>Bacillati</taxon>
        <taxon>Actinomycetota</taxon>
        <taxon>Actinomycetes</taxon>
        <taxon>Actinopolysporales</taxon>
        <taxon>Actinopolysporaceae</taxon>
        <taxon>Actinopolyspora</taxon>
    </lineage>
</organism>
<keyword evidence="2 3" id="KW-0378">Hydrolase</keyword>
<dbReference type="SUPFAM" id="SSF53254">
    <property type="entry name" value="Phosphoglycerate mutase-like"/>
    <property type="match status" value="1"/>
</dbReference>
<feature type="domain" description="Nudix hydrolase" evidence="5">
    <location>
        <begin position="28"/>
        <end position="159"/>
    </location>
</feature>
<dbReference type="Gene3D" id="3.90.79.10">
    <property type="entry name" value="Nucleoside Triphosphate Pyrophosphohydrolase"/>
    <property type="match status" value="1"/>
</dbReference>
<dbReference type="EMBL" id="JACBYW010000012">
    <property type="protein sequence ID" value="NYH81060.1"/>
    <property type="molecule type" value="Genomic_DNA"/>
</dbReference>
<dbReference type="InterPro" id="IPR029033">
    <property type="entry name" value="His_PPase_superfam"/>
</dbReference>
<evidence type="ECO:0000256" key="2">
    <source>
        <dbReference type="ARBA" id="ARBA00022801"/>
    </source>
</evidence>
<dbReference type="SUPFAM" id="SSF55811">
    <property type="entry name" value="Nudix"/>
    <property type="match status" value="1"/>
</dbReference>
<name>A0A852Z4H0_9ACTN</name>
<dbReference type="PROSITE" id="PS51462">
    <property type="entry name" value="NUDIX"/>
    <property type="match status" value="1"/>
</dbReference>
<dbReference type="Pfam" id="PF00293">
    <property type="entry name" value="NUDIX"/>
    <property type="match status" value="1"/>
</dbReference>
<dbReference type="GO" id="GO:0006754">
    <property type="term" value="P:ATP biosynthetic process"/>
    <property type="evidence" value="ECO:0007669"/>
    <property type="project" value="TreeGrafter"/>
</dbReference>
<evidence type="ECO:0000313" key="7">
    <source>
        <dbReference type="Proteomes" id="UP000548304"/>
    </source>
</evidence>
<comment type="caution">
    <text evidence="6">The sequence shown here is derived from an EMBL/GenBank/DDBJ whole genome shotgun (WGS) entry which is preliminary data.</text>
</comment>
<proteinExistence type="inferred from homology"/>
<dbReference type="GO" id="GO:0004081">
    <property type="term" value="F:bis(5'-nucleosyl)-tetraphosphatase (asymmetrical) activity"/>
    <property type="evidence" value="ECO:0007669"/>
    <property type="project" value="TreeGrafter"/>
</dbReference>